<accession>A0AAD5DJ23</accession>
<reference evidence="2" key="1">
    <citation type="submission" date="2020-11" db="EMBL/GenBank/DDBJ databases">
        <title>Chlorella ohadii genome sequencing and assembly.</title>
        <authorList>
            <person name="Murik O."/>
            <person name="Treves H."/>
            <person name="Kedem I."/>
            <person name="Shotland Y."/>
            <person name="Kaplan A."/>
        </authorList>
    </citation>
    <scope>NUCLEOTIDE SEQUENCE</scope>
    <source>
        <strain evidence="2">1</strain>
    </source>
</reference>
<evidence type="ECO:0000313" key="3">
    <source>
        <dbReference type="Proteomes" id="UP001205105"/>
    </source>
</evidence>
<evidence type="ECO:0000313" key="2">
    <source>
        <dbReference type="EMBL" id="KAI7837091.1"/>
    </source>
</evidence>
<sequence length="109" mass="10295">MAARTLAWEHVINKALVQGAALPNSAAAAAPAPGAATSPPVSRSALSDALVQNGLAAVRTGTALSPSPPPSPARSSGGLSPAADGTPRSALTAALRQAGLAGAAPLASG</sequence>
<feature type="compositionally biased region" description="Low complexity" evidence="1">
    <location>
        <begin position="73"/>
        <end position="83"/>
    </location>
</feature>
<dbReference type="EMBL" id="JADXDR010000165">
    <property type="protein sequence ID" value="KAI7837091.1"/>
    <property type="molecule type" value="Genomic_DNA"/>
</dbReference>
<evidence type="ECO:0000256" key="1">
    <source>
        <dbReference type="SAM" id="MobiDB-lite"/>
    </source>
</evidence>
<dbReference type="AlphaFoldDB" id="A0AAD5DJ23"/>
<gene>
    <name evidence="2" type="ORF">COHA_009089</name>
</gene>
<dbReference type="Proteomes" id="UP001205105">
    <property type="component" value="Unassembled WGS sequence"/>
</dbReference>
<feature type="region of interest" description="Disordered" evidence="1">
    <location>
        <begin position="24"/>
        <end position="43"/>
    </location>
</feature>
<comment type="caution">
    <text evidence="2">The sequence shown here is derived from an EMBL/GenBank/DDBJ whole genome shotgun (WGS) entry which is preliminary data.</text>
</comment>
<protein>
    <submittedName>
        <fullName evidence="2">Uncharacterized protein</fullName>
    </submittedName>
</protein>
<proteinExistence type="predicted"/>
<keyword evidence="3" id="KW-1185">Reference proteome</keyword>
<feature type="compositionally biased region" description="Low complexity" evidence="1">
    <location>
        <begin position="24"/>
        <end position="40"/>
    </location>
</feature>
<feature type="region of interest" description="Disordered" evidence="1">
    <location>
        <begin position="60"/>
        <end position="90"/>
    </location>
</feature>
<organism evidence="2 3">
    <name type="scientific">Chlorella ohadii</name>
    <dbReference type="NCBI Taxonomy" id="2649997"/>
    <lineage>
        <taxon>Eukaryota</taxon>
        <taxon>Viridiplantae</taxon>
        <taxon>Chlorophyta</taxon>
        <taxon>core chlorophytes</taxon>
        <taxon>Trebouxiophyceae</taxon>
        <taxon>Chlorellales</taxon>
        <taxon>Chlorellaceae</taxon>
        <taxon>Chlorella clade</taxon>
        <taxon>Chlorella</taxon>
    </lineage>
</organism>
<name>A0AAD5DJ23_9CHLO</name>